<dbReference type="InterPro" id="IPR013424">
    <property type="entry name" value="Ice-binding_C"/>
</dbReference>
<comment type="caution">
    <text evidence="2">The sequence shown here is derived from an EMBL/GenBank/DDBJ whole genome shotgun (WGS) entry which is preliminary data.</text>
</comment>
<dbReference type="NCBIfam" id="TIGR02595">
    <property type="entry name" value="PEP_CTERM"/>
    <property type="match status" value="1"/>
</dbReference>
<dbReference type="AlphaFoldDB" id="A0A6L6PYA3"/>
<gene>
    <name evidence="2" type="ORF">GM668_10920</name>
</gene>
<evidence type="ECO:0000259" key="1">
    <source>
        <dbReference type="Pfam" id="PF07589"/>
    </source>
</evidence>
<accession>A0A6L6PYA3</accession>
<evidence type="ECO:0000313" key="2">
    <source>
        <dbReference type="EMBL" id="MTW02593.1"/>
    </source>
</evidence>
<dbReference type="Pfam" id="PF07589">
    <property type="entry name" value="PEP-CTERM"/>
    <property type="match status" value="1"/>
</dbReference>
<keyword evidence="3" id="KW-1185">Reference proteome</keyword>
<protein>
    <submittedName>
        <fullName evidence="2">PEP-CTERM sorting domain-containing protein</fullName>
    </submittedName>
</protein>
<name>A0A6L6PYA3_9BURK</name>
<organism evidence="2 3">
    <name type="scientific">Pseudoduganella ginsengisoli</name>
    <dbReference type="NCBI Taxonomy" id="1462440"/>
    <lineage>
        <taxon>Bacteria</taxon>
        <taxon>Pseudomonadati</taxon>
        <taxon>Pseudomonadota</taxon>
        <taxon>Betaproteobacteria</taxon>
        <taxon>Burkholderiales</taxon>
        <taxon>Oxalobacteraceae</taxon>
        <taxon>Telluria group</taxon>
        <taxon>Pseudoduganella</taxon>
    </lineage>
</organism>
<feature type="domain" description="Ice-binding protein C-terminal" evidence="1">
    <location>
        <begin position="31"/>
        <end position="54"/>
    </location>
</feature>
<evidence type="ECO:0000313" key="3">
    <source>
        <dbReference type="Proteomes" id="UP000484015"/>
    </source>
</evidence>
<proteinExistence type="predicted"/>
<reference evidence="2 3" key="1">
    <citation type="submission" date="2019-11" db="EMBL/GenBank/DDBJ databases">
        <title>Type strains purchased from KCTC, JCM and DSMZ.</title>
        <authorList>
            <person name="Lu H."/>
        </authorList>
    </citation>
    <scope>NUCLEOTIDE SEQUENCE [LARGE SCALE GENOMIC DNA]</scope>
    <source>
        <strain evidence="2 3">KCTC 42409</strain>
    </source>
</reference>
<sequence>MPNTLAYTANAFFEPDTAYSAGGNGSLKGNTIPEPGSLALLGLGLLGASAVRRRSNKA</sequence>
<dbReference type="EMBL" id="WNLA01000005">
    <property type="protein sequence ID" value="MTW02593.1"/>
    <property type="molecule type" value="Genomic_DNA"/>
</dbReference>
<dbReference type="Proteomes" id="UP000484015">
    <property type="component" value="Unassembled WGS sequence"/>
</dbReference>